<dbReference type="AlphaFoldDB" id="A0AAJ4R8Y8"/>
<protein>
    <submittedName>
        <fullName evidence="1">Uncharacterized protein</fullName>
    </submittedName>
</protein>
<sequence>MPPVRADEWVGHDAVRNGECDGCHDQLAVDATDADICLLALSLTDATAVATAVTLARNAEETPVLVFAATDGEHEDGTLQRLAAAANATLLFDETVVRGGPLGTAATPASELVARLVREFVTDAVELPTISSAIGTRYPRVASRWDTGGLAIPSLARLSSETTTASTLRESLLPLARTSVETEAWVGYVVGGEQFTLDEFNRLRTALRATVGERAAEEGVLAGRIHPDLDDARYLTLLRMVGDRS</sequence>
<comment type="caution">
    <text evidence="1">The sequence shown here is derived from an EMBL/GenBank/DDBJ whole genome shotgun (WGS) entry which is preliminary data.</text>
</comment>
<dbReference type="EMBL" id="RJJC01000001">
    <property type="protein sequence ID" value="RNJ26342.1"/>
    <property type="molecule type" value="Genomic_DNA"/>
</dbReference>
<dbReference type="Proteomes" id="UP000270581">
    <property type="component" value="Unassembled WGS sequence"/>
</dbReference>
<proteinExistence type="predicted"/>
<keyword evidence="2" id="KW-1185">Reference proteome</keyword>
<gene>
    <name evidence="1" type="ORF">Nmn1133_06455</name>
</gene>
<evidence type="ECO:0000313" key="1">
    <source>
        <dbReference type="EMBL" id="RNJ26342.1"/>
    </source>
</evidence>
<organism evidence="1 2">
    <name type="scientific">Halosegnis longus</name>
    <dbReference type="NCBI Taxonomy" id="2216012"/>
    <lineage>
        <taxon>Archaea</taxon>
        <taxon>Methanobacteriati</taxon>
        <taxon>Methanobacteriota</taxon>
        <taxon>Stenosarchaea group</taxon>
        <taxon>Halobacteria</taxon>
        <taxon>Halobacteriales</taxon>
        <taxon>Natronomonadaceae</taxon>
        <taxon>Halosegnis</taxon>
    </lineage>
</organism>
<name>A0AAJ4R8Y8_9EURY</name>
<evidence type="ECO:0000313" key="2">
    <source>
        <dbReference type="Proteomes" id="UP000270581"/>
    </source>
</evidence>
<reference evidence="1 2" key="1">
    <citation type="submission" date="2018-11" db="EMBL/GenBank/DDBJ databases">
        <title>Genome sequences of Natronomonas sp. CBA1133.</title>
        <authorList>
            <person name="Roh S.W."/>
            <person name="Cha I.-T."/>
        </authorList>
    </citation>
    <scope>NUCLEOTIDE SEQUENCE [LARGE SCALE GENOMIC DNA]</scope>
    <source>
        <strain evidence="1 2">CBA1133</strain>
    </source>
</reference>
<accession>A0AAJ4R8Y8</accession>